<evidence type="ECO:0000313" key="1">
    <source>
        <dbReference type="EMBL" id="GII93764.1"/>
    </source>
</evidence>
<protein>
    <submittedName>
        <fullName evidence="1">Uncharacterized protein</fullName>
    </submittedName>
</protein>
<dbReference type="EMBL" id="BOOW01000026">
    <property type="protein sequence ID" value="GII93764.1"/>
    <property type="molecule type" value="Genomic_DNA"/>
</dbReference>
<keyword evidence="2" id="KW-1185">Reference proteome</keyword>
<reference evidence="1" key="1">
    <citation type="submission" date="2021-01" db="EMBL/GenBank/DDBJ databases">
        <title>Whole genome shotgun sequence of Sinosporangium siamense NBRC 109515.</title>
        <authorList>
            <person name="Komaki H."/>
            <person name="Tamura T."/>
        </authorList>
    </citation>
    <scope>NUCLEOTIDE SEQUENCE</scope>
    <source>
        <strain evidence="1">NBRC 109515</strain>
    </source>
</reference>
<proteinExistence type="predicted"/>
<organism evidence="1 2">
    <name type="scientific">Sinosporangium siamense</name>
    <dbReference type="NCBI Taxonomy" id="1367973"/>
    <lineage>
        <taxon>Bacteria</taxon>
        <taxon>Bacillati</taxon>
        <taxon>Actinomycetota</taxon>
        <taxon>Actinomycetes</taxon>
        <taxon>Streptosporangiales</taxon>
        <taxon>Streptosporangiaceae</taxon>
        <taxon>Sinosporangium</taxon>
    </lineage>
</organism>
<dbReference type="AlphaFoldDB" id="A0A919RK04"/>
<sequence length="75" mass="8199">MKHPHRCGADTDPPRIANEIAGTLSYVRGATRHVADAVDHLGTIPTWGGQLIEDDEPVLTRLAPTRAGSRRFCRP</sequence>
<name>A0A919RK04_9ACTN</name>
<comment type="caution">
    <text evidence="1">The sequence shown here is derived from an EMBL/GenBank/DDBJ whole genome shotgun (WGS) entry which is preliminary data.</text>
</comment>
<evidence type="ECO:0000313" key="2">
    <source>
        <dbReference type="Proteomes" id="UP000606172"/>
    </source>
</evidence>
<accession>A0A919RK04</accession>
<dbReference type="Proteomes" id="UP000606172">
    <property type="component" value="Unassembled WGS sequence"/>
</dbReference>
<gene>
    <name evidence="1" type="ORF">Ssi02_39950</name>
</gene>